<dbReference type="Proteomes" id="UP000250416">
    <property type="component" value="Unassembled WGS sequence"/>
</dbReference>
<dbReference type="InterPro" id="IPR008966">
    <property type="entry name" value="Adhesion_dom_sf"/>
</dbReference>
<keyword evidence="1 2" id="KW-0732">Signal</keyword>
<organism evidence="5 6">
    <name type="scientific">Burkholderia cepacia</name>
    <name type="common">Pseudomonas cepacia</name>
    <dbReference type="NCBI Taxonomy" id="292"/>
    <lineage>
        <taxon>Bacteria</taxon>
        <taxon>Pseudomonadati</taxon>
        <taxon>Pseudomonadota</taxon>
        <taxon>Betaproteobacteria</taxon>
        <taxon>Burkholderiales</taxon>
        <taxon>Burkholderiaceae</taxon>
        <taxon>Burkholderia</taxon>
        <taxon>Burkholderia cepacia complex</taxon>
    </lineage>
</organism>
<dbReference type="SUPFAM" id="SSF49401">
    <property type="entry name" value="Bacterial adhesins"/>
    <property type="match status" value="1"/>
</dbReference>
<dbReference type="Gene3D" id="2.60.40.3310">
    <property type="match status" value="1"/>
</dbReference>
<feature type="domain" description="MrkD-like receptor binding" evidence="4">
    <location>
        <begin position="51"/>
        <end position="167"/>
    </location>
</feature>
<dbReference type="InterPro" id="IPR050263">
    <property type="entry name" value="Bact_Fimbrial_Adh_Pro"/>
</dbReference>
<evidence type="ECO:0000256" key="2">
    <source>
        <dbReference type="SAM" id="SignalP"/>
    </source>
</evidence>
<dbReference type="RefSeq" id="WP_175904249.1">
    <property type="nucleotide sequence ID" value="NZ_CADEUP010000005.1"/>
</dbReference>
<dbReference type="GO" id="GO:0009289">
    <property type="term" value="C:pilus"/>
    <property type="evidence" value="ECO:0007669"/>
    <property type="project" value="InterPro"/>
</dbReference>
<feature type="signal peptide" evidence="2">
    <location>
        <begin position="1"/>
        <end position="24"/>
    </location>
</feature>
<dbReference type="InterPro" id="IPR036937">
    <property type="entry name" value="Adhesion_dom_fimbrial_sf"/>
</dbReference>
<feature type="chain" id="PRO_5041998505" evidence="2">
    <location>
        <begin position="25"/>
        <end position="335"/>
    </location>
</feature>
<dbReference type="InterPro" id="IPR000259">
    <property type="entry name" value="Adhesion_dom_fimbrial"/>
</dbReference>
<evidence type="ECO:0000259" key="4">
    <source>
        <dbReference type="Pfam" id="PF22003"/>
    </source>
</evidence>
<dbReference type="AlphaFoldDB" id="A0AAE8NM79"/>
<dbReference type="PANTHER" id="PTHR33420">
    <property type="entry name" value="FIMBRIAL SUBUNIT ELFA-RELATED"/>
    <property type="match status" value="1"/>
</dbReference>
<comment type="caution">
    <text evidence="5">The sequence shown here is derived from an EMBL/GenBank/DDBJ whole genome shotgun (WGS) entry which is preliminary data.</text>
</comment>
<evidence type="ECO:0000256" key="1">
    <source>
        <dbReference type="ARBA" id="ARBA00022729"/>
    </source>
</evidence>
<dbReference type="InterPro" id="IPR054160">
    <property type="entry name" value="MrkD_recept-bd"/>
</dbReference>
<reference evidence="5 6" key="1">
    <citation type="submission" date="2018-06" db="EMBL/GenBank/DDBJ databases">
        <authorList>
            <consortium name="Pathogen Informatics"/>
            <person name="Doyle S."/>
        </authorList>
    </citation>
    <scope>NUCLEOTIDE SEQUENCE [LARGE SCALE GENOMIC DNA]</scope>
    <source>
        <strain evidence="5 6">NCTC10661</strain>
    </source>
</reference>
<gene>
    <name evidence="5" type="ORF">NCTC10661_07132</name>
</gene>
<feature type="domain" description="Fimbrial-type adhesion" evidence="3">
    <location>
        <begin position="178"/>
        <end position="335"/>
    </location>
</feature>
<accession>A0AAE8NM79</accession>
<dbReference type="Pfam" id="PF00419">
    <property type="entry name" value="Fimbrial"/>
    <property type="match status" value="1"/>
</dbReference>
<dbReference type="EMBL" id="UARD01000059">
    <property type="protein sequence ID" value="SQA61393.1"/>
    <property type="molecule type" value="Genomic_DNA"/>
</dbReference>
<name>A0AAE8NM79_BURCE</name>
<proteinExistence type="predicted"/>
<dbReference type="PANTHER" id="PTHR33420:SF3">
    <property type="entry name" value="FIMBRIAL SUBUNIT ELFA"/>
    <property type="match status" value="1"/>
</dbReference>
<sequence>MNFKKFGKILIPLSLGAASMPSMAASVCYTDIAGGGTATVYLNGYTTPEFSPNAPLGSVIDSRTIPFEGNNVVKVTCTQDGGIKGVVSGRRQKPESTYKTFPTGTPGIGVRIRYSTGDWWNQSFYSNQASIKSGGTYLVIEFVKTGTISAHATITGELGAFWVDDYNFKAVSYQIQGSIQVKAKVPTCSVATKLISVSMTPNDSISSRDFSGVGSTSPQRDFSILLNCSGGDKNTFTNAYVTLTDQTNNLNQSNQLSLTKDSTAAGLKVQILKDGKPLSYGPDSNETGNVNQWKAGNIPEGQSTFSIPLTARYIQTGTVKGGTANAVATFTMNYQ</sequence>
<protein>
    <submittedName>
        <fullName evidence="5">Fimbrial protein</fullName>
    </submittedName>
</protein>
<dbReference type="GO" id="GO:0043709">
    <property type="term" value="P:cell adhesion involved in single-species biofilm formation"/>
    <property type="evidence" value="ECO:0007669"/>
    <property type="project" value="TreeGrafter"/>
</dbReference>
<evidence type="ECO:0000259" key="3">
    <source>
        <dbReference type="Pfam" id="PF00419"/>
    </source>
</evidence>
<dbReference type="Gene3D" id="2.60.40.1090">
    <property type="entry name" value="Fimbrial-type adhesion domain"/>
    <property type="match status" value="1"/>
</dbReference>
<evidence type="ECO:0000313" key="5">
    <source>
        <dbReference type="EMBL" id="SQA61393.1"/>
    </source>
</evidence>
<evidence type="ECO:0000313" key="6">
    <source>
        <dbReference type="Proteomes" id="UP000250416"/>
    </source>
</evidence>
<dbReference type="Pfam" id="PF22003">
    <property type="entry name" value="MrkDrd"/>
    <property type="match status" value="1"/>
</dbReference>